<organism evidence="1 2">
    <name type="scientific">Caldicoprobacter faecalis</name>
    <dbReference type="NCBI Taxonomy" id="937334"/>
    <lineage>
        <taxon>Bacteria</taxon>
        <taxon>Bacillati</taxon>
        <taxon>Bacillota</taxon>
        <taxon>Clostridia</taxon>
        <taxon>Caldicoprobacterales</taxon>
        <taxon>Caldicoprobacteraceae</taxon>
        <taxon>Caldicoprobacter</taxon>
    </lineage>
</organism>
<keyword evidence="1" id="KW-0547">Nucleotide-binding</keyword>
<keyword evidence="1" id="KW-0132">Cell division</keyword>
<protein>
    <submittedName>
        <fullName evidence="1">Cell division transport system ATP-binding protein</fullName>
    </submittedName>
</protein>
<dbReference type="STRING" id="937334.SAMN05444406_13411"/>
<dbReference type="GO" id="GO:0005524">
    <property type="term" value="F:ATP binding"/>
    <property type="evidence" value="ECO:0007669"/>
    <property type="project" value="UniProtKB-KW"/>
</dbReference>
<dbReference type="AlphaFoldDB" id="A0A1I5Y1L1"/>
<evidence type="ECO:0000313" key="1">
    <source>
        <dbReference type="EMBL" id="SFQ38073.1"/>
    </source>
</evidence>
<dbReference type="GO" id="GO:0051301">
    <property type="term" value="P:cell division"/>
    <property type="evidence" value="ECO:0007669"/>
    <property type="project" value="UniProtKB-KW"/>
</dbReference>
<accession>A0A1I5Y1L1</accession>
<keyword evidence="1" id="KW-0131">Cell cycle</keyword>
<dbReference type="Proteomes" id="UP000198577">
    <property type="component" value="Unassembled WGS sequence"/>
</dbReference>
<keyword evidence="1" id="KW-0067">ATP-binding</keyword>
<sequence>MATHAKSIVNAMRKRVLQFRKGVLIKDEQEGGYFDEP</sequence>
<name>A0A1I5Y1L1_9FIRM</name>
<keyword evidence="2" id="KW-1185">Reference proteome</keyword>
<evidence type="ECO:0000313" key="2">
    <source>
        <dbReference type="Proteomes" id="UP000198577"/>
    </source>
</evidence>
<dbReference type="EMBL" id="FOXR01000034">
    <property type="protein sequence ID" value="SFQ38073.1"/>
    <property type="molecule type" value="Genomic_DNA"/>
</dbReference>
<proteinExistence type="predicted"/>
<reference evidence="1 2" key="1">
    <citation type="submission" date="2016-10" db="EMBL/GenBank/DDBJ databases">
        <authorList>
            <person name="de Groot N.N."/>
        </authorList>
    </citation>
    <scope>NUCLEOTIDE SEQUENCE [LARGE SCALE GENOMIC DNA]</scope>
    <source>
        <strain evidence="1 2">DSM 20678</strain>
    </source>
</reference>
<gene>
    <name evidence="1" type="ORF">SAMN05444406_13411</name>
</gene>